<gene>
    <name evidence="1" type="ORF">QRD43_21125</name>
</gene>
<dbReference type="RefSeq" id="WP_285984494.1">
    <property type="nucleotide sequence ID" value="NZ_JASVDS010000008.1"/>
</dbReference>
<accession>A0ABT7LPS4</accession>
<dbReference type="Proteomes" id="UP001238603">
    <property type="component" value="Unassembled WGS sequence"/>
</dbReference>
<reference evidence="1 2" key="1">
    <citation type="submission" date="2023-06" db="EMBL/GenBank/DDBJ databases">
        <title>Pelomonas sp. APW6 16S ribosomal RNA gene genome sequencing and assembly.</title>
        <authorList>
            <person name="Woo H."/>
        </authorList>
    </citation>
    <scope>NUCLEOTIDE SEQUENCE [LARGE SCALE GENOMIC DNA]</scope>
    <source>
        <strain evidence="1 2">APW6</strain>
    </source>
</reference>
<evidence type="ECO:0000313" key="2">
    <source>
        <dbReference type="Proteomes" id="UP001238603"/>
    </source>
</evidence>
<proteinExistence type="predicted"/>
<dbReference type="EMBL" id="JASVDS010000008">
    <property type="protein sequence ID" value="MDL5034419.1"/>
    <property type="molecule type" value="Genomic_DNA"/>
</dbReference>
<keyword evidence="2" id="KW-1185">Reference proteome</keyword>
<protein>
    <submittedName>
        <fullName evidence="1">Uncharacterized protein</fullName>
    </submittedName>
</protein>
<organism evidence="1 2">
    <name type="scientific">Roseateles subflavus</name>
    <dbReference type="NCBI Taxonomy" id="3053353"/>
    <lineage>
        <taxon>Bacteria</taxon>
        <taxon>Pseudomonadati</taxon>
        <taxon>Pseudomonadota</taxon>
        <taxon>Betaproteobacteria</taxon>
        <taxon>Burkholderiales</taxon>
        <taxon>Sphaerotilaceae</taxon>
        <taxon>Roseateles</taxon>
    </lineage>
</organism>
<name>A0ABT7LPS4_9BURK</name>
<comment type="caution">
    <text evidence="1">The sequence shown here is derived from an EMBL/GenBank/DDBJ whole genome shotgun (WGS) entry which is preliminary data.</text>
</comment>
<sequence>MKAESKFWREVAQQLNPGWAIELPLDGASLAAAHDYLYVVDASTGWLKAGAIPVAETTRVCDQMRNAGQKIRDSAPGAAAEALTAVMSVRGTDTEAERARDALSASMLAVTQTETFRLASGNRNKLNGRSLHWIYIVYRLQRGVFVGRPAAIALSTTGFASPEEITSLVSAVMARDLDPTANTDVARQLRADGPLLQAA</sequence>
<evidence type="ECO:0000313" key="1">
    <source>
        <dbReference type="EMBL" id="MDL5034419.1"/>
    </source>
</evidence>